<dbReference type="PANTHER" id="PTHR23244">
    <property type="entry name" value="KELCH REPEAT DOMAIN"/>
    <property type="match status" value="1"/>
</dbReference>
<dbReference type="Gene3D" id="2.120.10.80">
    <property type="entry name" value="Kelch-type beta propeller"/>
    <property type="match status" value="2"/>
</dbReference>
<proteinExistence type="predicted"/>
<gene>
    <name evidence="3" type="ORF">SAMEA4029009_CIC11G00000000971</name>
</gene>
<sequence length="1095" mass="122204">MARFRFGKKKRESDPDSSMVTSESVDDSPTYHLYLRRPSILSRNQVETPPHESLDNLPTQEPEVADPTATTPWKRFKIFDSPFPRYRHAASAISSDKNEIFLMGGLKEGSVFGDTWKVTPEVGAGNIIRGFTAQHLEVANSTLPPARVGHSSVLCGNAFIIYGGDTVDTDYNGYPDDNFYMFNINNYKYTIPLHVLSKPRGRYGHLIGVASLSATSSRLYLFGGQLENDVFNDLYYFELTNFKLPKARWELVEPLNNFKPPPVTNHTMSIYKNKIYIFGGVYNNEKVCNDLWCFDTLINKWVQVPTTGDVPLPVNEHSATIVGDRLYVYGGNDFSGAIYETLYSLDLHNFKWSKLSKDLSANGPGPRCGHSMSYIPKLNQLIIMGGDKNDFIYSDPENFETYENFDGQELGTMIYALDIPTADHFFRGGAPKKLAASAGGAAGVLNRRAPSPLPSEDGLARHRKSLSGGIEDFRTPNASMEKFPRSLDPKSTLIENEVEQETTTPERFVDVDIPSSAAMSEKDVTTEMEDIRDRYIAGDNAEEAAPSTYHNGHAPLFRNDSAEKLRTDTATPILTRDFAHLSDSVDDEDDRARDESFVLQVPTNSSPTSNKVVFTGLGGAVGASAGIGAANAISDEKTENPTLSNGRSSRITHTNQGANEADAKVKKIIAELNAELTQLKSSTKQQMQNATEKIQALEQQNKELQANNDLAANEKLNLLTNQVQEKDNLIEELRRSVDPQDLEIGEGEETGSIATSKRGFTELTKYKLNRLEMSNRMVYLENENANLKEKFARFEPFMNNQISEISTLQKVIKGQEDRIQKLTAQVKLESVLHQQISEWKHKFENLDLEFQNYRAIHDEVEVSDDEELATRELDGDASIATSGTTRRSTRQISSQLENLVLLWQSTNAADADTRLINTVDNPVVAQLQKQVDELLLSSKKQQEGASAEVQTLESELQAKLLSLRTFEDNYRDALQSVNNTSKALNLTQDELKSQKILIEKLIKENNELKLYKKASAVSKRASSAVSTPVNESSPGFANPALEAEEEEEGFTSAHYNMKLKDLEADLYILKQERDQLTDTVSSLKKDLYLARNGNA</sequence>
<dbReference type="Pfam" id="PF24681">
    <property type="entry name" value="Kelch_KLHDC2_KLHL20_DRC7"/>
    <property type="match status" value="1"/>
</dbReference>
<dbReference type="SMART" id="SM00612">
    <property type="entry name" value="Kelch"/>
    <property type="match status" value="2"/>
</dbReference>
<dbReference type="InterPro" id="IPR015915">
    <property type="entry name" value="Kelch-typ_b-propeller"/>
</dbReference>
<feature type="compositionally biased region" description="Polar residues" evidence="2">
    <location>
        <begin position="640"/>
        <end position="658"/>
    </location>
</feature>
<feature type="compositionally biased region" description="Basic residues" evidence="2">
    <location>
        <begin position="1"/>
        <end position="10"/>
    </location>
</feature>
<dbReference type="PANTHER" id="PTHR23244:SF471">
    <property type="entry name" value="GUANINE NUCLEOTIDE-BINDING PROTEIN SUBUNIT BETA 1-RELATED"/>
    <property type="match status" value="1"/>
</dbReference>
<evidence type="ECO:0000313" key="4">
    <source>
        <dbReference type="Proteomes" id="UP000182259"/>
    </source>
</evidence>
<dbReference type="InterPro" id="IPR006652">
    <property type="entry name" value="Kelch_1"/>
</dbReference>
<reference evidence="3 4" key="1">
    <citation type="submission" date="2016-10" db="EMBL/GenBank/DDBJ databases">
        <authorList>
            <person name="de Groot N.N."/>
        </authorList>
    </citation>
    <scope>NUCLEOTIDE SEQUENCE [LARGE SCALE GENOMIC DNA]</scope>
    <source>
        <strain evidence="3 4">PYCC 4715</strain>
    </source>
</reference>
<protein>
    <submittedName>
        <fullName evidence="3">CIC11C00000000971</fullName>
    </submittedName>
</protein>
<evidence type="ECO:0000256" key="2">
    <source>
        <dbReference type="SAM" id="MobiDB-lite"/>
    </source>
</evidence>
<feature type="region of interest" description="Disordered" evidence="2">
    <location>
        <begin position="632"/>
        <end position="660"/>
    </location>
</feature>
<dbReference type="Proteomes" id="UP000182259">
    <property type="component" value="Chromosome V"/>
</dbReference>
<feature type="region of interest" description="Disordered" evidence="2">
    <location>
        <begin position="1"/>
        <end position="27"/>
    </location>
</feature>
<organism evidence="3 4">
    <name type="scientific">Sungouiella intermedia</name>
    <dbReference type="NCBI Taxonomy" id="45354"/>
    <lineage>
        <taxon>Eukaryota</taxon>
        <taxon>Fungi</taxon>
        <taxon>Dikarya</taxon>
        <taxon>Ascomycota</taxon>
        <taxon>Saccharomycotina</taxon>
        <taxon>Pichiomycetes</taxon>
        <taxon>Metschnikowiaceae</taxon>
        <taxon>Sungouiella</taxon>
    </lineage>
</organism>
<evidence type="ECO:0000256" key="1">
    <source>
        <dbReference type="SAM" id="Coils"/>
    </source>
</evidence>
<feature type="coiled-coil region" evidence="1">
    <location>
        <begin position="770"/>
        <end position="825"/>
    </location>
</feature>
<evidence type="ECO:0000313" key="3">
    <source>
        <dbReference type="EMBL" id="SGZ57003.1"/>
    </source>
</evidence>
<keyword evidence="1" id="KW-0175">Coiled coil</keyword>
<dbReference type="EMBL" id="LT635768">
    <property type="protein sequence ID" value="SGZ57003.1"/>
    <property type="molecule type" value="Genomic_DNA"/>
</dbReference>
<name>A0A1L0C0H1_9ASCO</name>
<feature type="region of interest" description="Disordered" evidence="2">
    <location>
        <begin position="467"/>
        <end position="492"/>
    </location>
</feature>
<dbReference type="SUPFAM" id="SSF117281">
    <property type="entry name" value="Kelch motif"/>
    <property type="match status" value="1"/>
</dbReference>
<dbReference type="AlphaFoldDB" id="A0A1L0C0H1"/>
<accession>A0A1L0C0H1</accession>
<feature type="coiled-coil region" evidence="1">
    <location>
        <begin position="669"/>
        <end position="736"/>
    </location>
</feature>
<feature type="region of interest" description="Disordered" evidence="2">
    <location>
        <begin position="41"/>
        <end position="68"/>
    </location>
</feature>